<dbReference type="Proteomes" id="UP000656319">
    <property type="component" value="Unassembled WGS sequence"/>
</dbReference>
<dbReference type="InterPro" id="IPR005861">
    <property type="entry name" value="HisP_aminotrans"/>
</dbReference>
<sequence length="373" mass="40354">MTTQFGPSYVRAIAPYVAGKPISEVAREFGLDEARIVKLASNENPLGMPESAQRAVVRAASELGRYPDSNAFELKAALAARYDVPPEWITLGNGSNDILEMAAHAFVERGQSIVYSQYSFAVYALATQGLGARHIVTPAVRYGHDLDAMLAAIGEDTRLVFVANPNNPTGTFVEGAKLETFIAKVPAHVVVVLDEAYTEYLATEKRYDSIAWVRRYPNLLVSRTFSKAYGLAGLRIGFAIAQPELTDLLNRLRQPFNVNTLAQAAAIAALGDTPFLERSAALNAEGYRTLTAAFERLGLEYVPSDGNFVLVRVAKDTADDGAGERVNLALLKQAVIVRPVGNYGLPQWLRVTIGLPEENAAFVAALERALGAP</sequence>
<gene>
    <name evidence="11" type="primary">hisC_3</name>
    <name evidence="9" type="synonym">hisC</name>
    <name evidence="11" type="ORF">LMG27952_01807</name>
</gene>
<comment type="subunit">
    <text evidence="4 9">Homodimer.</text>
</comment>
<evidence type="ECO:0000313" key="11">
    <source>
        <dbReference type="EMBL" id="CAD6524934.1"/>
    </source>
</evidence>
<dbReference type="GO" id="GO:0004400">
    <property type="term" value="F:histidinol-phosphate transaminase activity"/>
    <property type="evidence" value="ECO:0007669"/>
    <property type="project" value="UniProtKB-EC"/>
</dbReference>
<comment type="catalytic activity">
    <reaction evidence="8 9">
        <text>L-histidinol phosphate + 2-oxoglutarate = 3-(imidazol-4-yl)-2-oxopropyl phosphate + L-glutamate</text>
        <dbReference type="Rhea" id="RHEA:23744"/>
        <dbReference type="ChEBI" id="CHEBI:16810"/>
        <dbReference type="ChEBI" id="CHEBI:29985"/>
        <dbReference type="ChEBI" id="CHEBI:57766"/>
        <dbReference type="ChEBI" id="CHEBI:57980"/>
        <dbReference type="EC" id="2.6.1.9"/>
    </reaction>
</comment>
<accession>A0ABN7HL19</accession>
<evidence type="ECO:0000256" key="6">
    <source>
        <dbReference type="ARBA" id="ARBA00022679"/>
    </source>
</evidence>
<dbReference type="CDD" id="cd00609">
    <property type="entry name" value="AAT_like"/>
    <property type="match status" value="1"/>
</dbReference>
<evidence type="ECO:0000259" key="10">
    <source>
        <dbReference type="Pfam" id="PF00155"/>
    </source>
</evidence>
<dbReference type="Gene3D" id="3.40.640.10">
    <property type="entry name" value="Type I PLP-dependent aspartate aminotransferase-like (Major domain)"/>
    <property type="match status" value="1"/>
</dbReference>
<evidence type="ECO:0000256" key="4">
    <source>
        <dbReference type="ARBA" id="ARBA00011738"/>
    </source>
</evidence>
<evidence type="ECO:0000256" key="7">
    <source>
        <dbReference type="ARBA" id="ARBA00022898"/>
    </source>
</evidence>
<organism evidence="11 12">
    <name type="scientific">Paraburkholderia hiiakae</name>
    <dbReference type="NCBI Taxonomy" id="1081782"/>
    <lineage>
        <taxon>Bacteria</taxon>
        <taxon>Pseudomonadati</taxon>
        <taxon>Pseudomonadota</taxon>
        <taxon>Betaproteobacteria</taxon>
        <taxon>Burkholderiales</taxon>
        <taxon>Burkholderiaceae</taxon>
        <taxon>Paraburkholderia</taxon>
    </lineage>
</organism>
<dbReference type="PANTHER" id="PTHR43643:SF3">
    <property type="entry name" value="HISTIDINOL-PHOSPHATE AMINOTRANSFERASE"/>
    <property type="match status" value="1"/>
</dbReference>
<dbReference type="InterPro" id="IPR050106">
    <property type="entry name" value="HistidinolP_aminotransfase"/>
</dbReference>
<feature type="domain" description="Aminotransferase class I/classII large" evidence="10">
    <location>
        <begin position="36"/>
        <end position="360"/>
    </location>
</feature>
<dbReference type="HAMAP" id="MF_01023">
    <property type="entry name" value="HisC_aminotrans_2"/>
    <property type="match status" value="1"/>
</dbReference>
<dbReference type="InterPro" id="IPR015422">
    <property type="entry name" value="PyrdxlP-dep_Trfase_small"/>
</dbReference>
<comment type="similarity">
    <text evidence="3 9">Belongs to the class-II pyridoxal-phosphate-dependent aminotransferase family. Histidinol-phosphate aminotransferase subfamily.</text>
</comment>
<keyword evidence="12" id="KW-1185">Reference proteome</keyword>
<evidence type="ECO:0000256" key="9">
    <source>
        <dbReference type="HAMAP-Rule" id="MF_01023"/>
    </source>
</evidence>
<keyword evidence="9" id="KW-0368">Histidine biosynthesis</keyword>
<evidence type="ECO:0000256" key="1">
    <source>
        <dbReference type="ARBA" id="ARBA00001933"/>
    </source>
</evidence>
<keyword evidence="6 9" id="KW-0808">Transferase</keyword>
<name>A0ABN7HL19_9BURK</name>
<keyword evidence="7 9" id="KW-0663">Pyridoxal phosphate</keyword>
<comment type="pathway">
    <text evidence="2 9">Amino-acid biosynthesis; L-histidine biosynthesis; L-histidine from 5-phospho-alpha-D-ribose 1-diphosphate: step 7/9.</text>
</comment>
<evidence type="ECO:0000313" key="12">
    <source>
        <dbReference type="Proteomes" id="UP000656319"/>
    </source>
</evidence>
<proteinExistence type="inferred from homology"/>
<dbReference type="EMBL" id="CAJHCQ010000003">
    <property type="protein sequence ID" value="CAD6524934.1"/>
    <property type="molecule type" value="Genomic_DNA"/>
</dbReference>
<dbReference type="PROSITE" id="PS00599">
    <property type="entry name" value="AA_TRANSFER_CLASS_2"/>
    <property type="match status" value="1"/>
</dbReference>
<comment type="cofactor">
    <cofactor evidence="1 9">
        <name>pyridoxal 5'-phosphate</name>
        <dbReference type="ChEBI" id="CHEBI:597326"/>
    </cofactor>
</comment>
<keyword evidence="9" id="KW-0028">Amino-acid biosynthesis</keyword>
<dbReference type="Gene3D" id="3.90.1150.10">
    <property type="entry name" value="Aspartate Aminotransferase, domain 1"/>
    <property type="match status" value="1"/>
</dbReference>
<dbReference type="PANTHER" id="PTHR43643">
    <property type="entry name" value="HISTIDINOL-PHOSPHATE AMINOTRANSFERASE 2"/>
    <property type="match status" value="1"/>
</dbReference>
<dbReference type="SUPFAM" id="SSF53383">
    <property type="entry name" value="PLP-dependent transferases"/>
    <property type="match status" value="1"/>
</dbReference>
<protein>
    <recommendedName>
        <fullName evidence="9">Histidinol-phosphate aminotransferase</fullName>
        <ecNumber evidence="9">2.6.1.9</ecNumber>
    </recommendedName>
    <alternativeName>
        <fullName evidence="9">Imidazole acetol-phosphate transaminase</fullName>
    </alternativeName>
</protein>
<feature type="modified residue" description="N6-(pyridoxal phosphate)lysine" evidence="9">
    <location>
        <position position="227"/>
    </location>
</feature>
<reference evidence="11 12" key="1">
    <citation type="submission" date="2020-10" db="EMBL/GenBank/DDBJ databases">
        <authorList>
            <person name="Peeters C."/>
        </authorList>
    </citation>
    <scope>NUCLEOTIDE SEQUENCE [LARGE SCALE GENOMIC DNA]</scope>
    <source>
        <strain evidence="11 12">LMG 27952</strain>
    </source>
</reference>
<dbReference type="EC" id="2.6.1.9" evidence="9"/>
<keyword evidence="5 9" id="KW-0032">Aminotransferase</keyword>
<dbReference type="Pfam" id="PF00155">
    <property type="entry name" value="Aminotran_1_2"/>
    <property type="match status" value="1"/>
</dbReference>
<comment type="caution">
    <text evidence="11">The sequence shown here is derived from an EMBL/GenBank/DDBJ whole genome shotgun (WGS) entry which is preliminary data.</text>
</comment>
<evidence type="ECO:0000256" key="5">
    <source>
        <dbReference type="ARBA" id="ARBA00022576"/>
    </source>
</evidence>
<dbReference type="InterPro" id="IPR004839">
    <property type="entry name" value="Aminotransferase_I/II_large"/>
</dbReference>
<dbReference type="NCBIfam" id="TIGR01141">
    <property type="entry name" value="hisC"/>
    <property type="match status" value="1"/>
</dbReference>
<evidence type="ECO:0000256" key="3">
    <source>
        <dbReference type="ARBA" id="ARBA00007970"/>
    </source>
</evidence>
<evidence type="ECO:0000256" key="2">
    <source>
        <dbReference type="ARBA" id="ARBA00005011"/>
    </source>
</evidence>
<dbReference type="InterPro" id="IPR015421">
    <property type="entry name" value="PyrdxlP-dep_Trfase_major"/>
</dbReference>
<evidence type="ECO:0000256" key="8">
    <source>
        <dbReference type="ARBA" id="ARBA00047481"/>
    </source>
</evidence>
<dbReference type="InterPro" id="IPR015424">
    <property type="entry name" value="PyrdxlP-dep_Trfase"/>
</dbReference>
<dbReference type="InterPro" id="IPR001917">
    <property type="entry name" value="Aminotrans_II_pyridoxalP_BS"/>
</dbReference>
<dbReference type="RefSeq" id="WP_201695547.1">
    <property type="nucleotide sequence ID" value="NZ_CAJHCQ010000003.1"/>
</dbReference>